<accession>A0A367FEY7</accession>
<proteinExistence type="predicted"/>
<gene>
    <name evidence="1" type="ORF">DQ384_21515</name>
</gene>
<reference evidence="1 2" key="1">
    <citation type="submission" date="2018-06" db="EMBL/GenBank/DDBJ databases">
        <title>Sphaerisporangium craniellae sp. nov., isolated from a marine sponge in the South China Sea.</title>
        <authorList>
            <person name="Li L."/>
        </authorList>
    </citation>
    <scope>NUCLEOTIDE SEQUENCE [LARGE SCALE GENOMIC DNA]</scope>
    <source>
        <strain evidence="1 2">CCTCC AA 208026</strain>
    </source>
</reference>
<organism evidence="1 2">
    <name type="scientific">Sphaerisporangium album</name>
    <dbReference type="NCBI Taxonomy" id="509200"/>
    <lineage>
        <taxon>Bacteria</taxon>
        <taxon>Bacillati</taxon>
        <taxon>Actinomycetota</taxon>
        <taxon>Actinomycetes</taxon>
        <taxon>Streptosporangiales</taxon>
        <taxon>Streptosporangiaceae</taxon>
        <taxon>Sphaerisporangium</taxon>
    </lineage>
</organism>
<keyword evidence="2" id="KW-1185">Reference proteome</keyword>
<evidence type="ECO:0000313" key="2">
    <source>
        <dbReference type="Proteomes" id="UP000253094"/>
    </source>
</evidence>
<sequence>MRDAMTRHRADNPLLSLAGTAARLTTAVLVIGLAGAVVSSPAAAAGVPETRHTVRAGTDPGDPYLARMGNGKHNSLYLQVSSPTYMFGVQHKSNASVQGSAPSQSAFCKRKRVCYIRESQTIFHGHGRGKRRH</sequence>
<dbReference type="Proteomes" id="UP000253094">
    <property type="component" value="Unassembled WGS sequence"/>
</dbReference>
<comment type="caution">
    <text evidence="1">The sequence shown here is derived from an EMBL/GenBank/DDBJ whole genome shotgun (WGS) entry which is preliminary data.</text>
</comment>
<name>A0A367FEY7_9ACTN</name>
<evidence type="ECO:0000313" key="1">
    <source>
        <dbReference type="EMBL" id="RCG28946.1"/>
    </source>
</evidence>
<dbReference type="AlphaFoldDB" id="A0A367FEY7"/>
<protein>
    <submittedName>
        <fullName evidence="1">Uncharacterized protein</fullName>
    </submittedName>
</protein>
<dbReference type="EMBL" id="QOIL01000012">
    <property type="protein sequence ID" value="RCG28946.1"/>
    <property type="molecule type" value="Genomic_DNA"/>
</dbReference>